<dbReference type="InterPro" id="IPR009075">
    <property type="entry name" value="AcylCo_DH/oxidase_C"/>
</dbReference>
<dbReference type="Proteomes" id="UP001066276">
    <property type="component" value="Chromosome 12"/>
</dbReference>
<evidence type="ECO:0000256" key="6">
    <source>
        <dbReference type="ARBA" id="ARBA00022630"/>
    </source>
</evidence>
<dbReference type="InterPro" id="IPR013786">
    <property type="entry name" value="AcylCoA_DH/ox_N"/>
</dbReference>
<evidence type="ECO:0000256" key="3">
    <source>
        <dbReference type="ARBA" id="ARBA00005198"/>
    </source>
</evidence>
<dbReference type="GO" id="GO:0006635">
    <property type="term" value="P:fatty acid beta-oxidation"/>
    <property type="evidence" value="ECO:0007669"/>
    <property type="project" value="UniProtKB-ARBA"/>
</dbReference>
<comment type="catalytic activity">
    <reaction evidence="27">
        <text>octadecanoyl-CoA + oxidized [electron-transfer flavoprotein] + H(+) = (2E)-octadecenoyl-CoA + reduced [electron-transfer flavoprotein]</text>
        <dbReference type="Rhea" id="RHEA:47240"/>
        <dbReference type="Rhea" id="RHEA-COMP:10685"/>
        <dbReference type="Rhea" id="RHEA-COMP:10686"/>
        <dbReference type="ChEBI" id="CHEBI:15378"/>
        <dbReference type="ChEBI" id="CHEBI:57394"/>
        <dbReference type="ChEBI" id="CHEBI:57692"/>
        <dbReference type="ChEBI" id="CHEBI:58307"/>
        <dbReference type="ChEBI" id="CHEBI:71412"/>
    </reaction>
    <physiologicalReaction direction="left-to-right" evidence="27">
        <dbReference type="Rhea" id="RHEA:47241"/>
    </physiologicalReaction>
</comment>
<name>A0AAV7KTF4_PLEWA</name>
<dbReference type="Pfam" id="PF02771">
    <property type="entry name" value="Acyl-CoA_dh_N"/>
    <property type="match status" value="1"/>
</dbReference>
<keyword evidence="6 28" id="KW-0285">Flavoprotein</keyword>
<dbReference type="AlphaFoldDB" id="A0AAV7KTF4"/>
<dbReference type="CDD" id="cd01161">
    <property type="entry name" value="VLCAD"/>
    <property type="match status" value="1"/>
</dbReference>
<dbReference type="EMBL" id="JANPWB010000016">
    <property type="protein sequence ID" value="KAJ1080208.1"/>
    <property type="molecule type" value="Genomic_DNA"/>
</dbReference>
<keyword evidence="10" id="KW-0276">Fatty acid metabolism</keyword>
<evidence type="ECO:0000256" key="17">
    <source>
        <dbReference type="ARBA" id="ARBA00039034"/>
    </source>
</evidence>
<proteinExistence type="inferred from homology"/>
<comment type="catalytic activity">
    <reaction evidence="26">
        <text>eicosanoyl-CoA + oxidized [electron-transfer flavoprotein] + H(+) = (2E)-eicosenoyl-CoA + reduced [electron-transfer flavoprotein]</text>
        <dbReference type="Rhea" id="RHEA:47236"/>
        <dbReference type="Rhea" id="RHEA-COMP:10685"/>
        <dbReference type="Rhea" id="RHEA-COMP:10686"/>
        <dbReference type="ChEBI" id="CHEBI:15378"/>
        <dbReference type="ChEBI" id="CHEBI:57380"/>
        <dbReference type="ChEBI" id="CHEBI:57692"/>
        <dbReference type="ChEBI" id="CHEBI:58307"/>
        <dbReference type="ChEBI" id="CHEBI:74691"/>
    </reaction>
    <physiologicalReaction direction="left-to-right" evidence="26">
        <dbReference type="Rhea" id="RHEA:47237"/>
    </physiologicalReaction>
</comment>
<comment type="cofactor">
    <cofactor evidence="1 28">
        <name>FAD</name>
        <dbReference type="ChEBI" id="CHEBI:57692"/>
    </cofactor>
</comment>
<dbReference type="Pfam" id="PF02770">
    <property type="entry name" value="Acyl-CoA_dh_M"/>
    <property type="match status" value="1"/>
</dbReference>
<reference evidence="33" key="1">
    <citation type="journal article" date="2022" name="bioRxiv">
        <title>Sequencing and chromosome-scale assembly of the giantPleurodeles waltlgenome.</title>
        <authorList>
            <person name="Brown T."/>
            <person name="Elewa A."/>
            <person name="Iarovenko S."/>
            <person name="Subramanian E."/>
            <person name="Araus A.J."/>
            <person name="Petzold A."/>
            <person name="Susuki M."/>
            <person name="Suzuki K.-i.T."/>
            <person name="Hayashi T."/>
            <person name="Toyoda A."/>
            <person name="Oliveira C."/>
            <person name="Osipova E."/>
            <person name="Leigh N.D."/>
            <person name="Simon A."/>
            <person name="Yun M.H."/>
        </authorList>
    </citation>
    <scope>NUCLEOTIDE SEQUENCE</scope>
    <source>
        <strain evidence="33">20211129_DDA</strain>
        <tissue evidence="33">Liver</tissue>
    </source>
</reference>
<evidence type="ECO:0000256" key="10">
    <source>
        <dbReference type="ARBA" id="ARBA00022832"/>
    </source>
</evidence>
<evidence type="ECO:0000256" key="27">
    <source>
        <dbReference type="ARBA" id="ARBA00049224"/>
    </source>
</evidence>
<keyword evidence="16" id="KW-0472">Membrane</keyword>
<comment type="catalytic activity">
    <reaction evidence="24">
        <text>tetradecanoyl-CoA + oxidized [electron-transfer flavoprotein] + H(+) = (2E)-tetradecenoyl-CoA + reduced [electron-transfer flavoprotein]</text>
        <dbReference type="Rhea" id="RHEA:47316"/>
        <dbReference type="Rhea" id="RHEA-COMP:10685"/>
        <dbReference type="Rhea" id="RHEA-COMP:10686"/>
        <dbReference type="ChEBI" id="CHEBI:15378"/>
        <dbReference type="ChEBI" id="CHEBI:57385"/>
        <dbReference type="ChEBI" id="CHEBI:57692"/>
        <dbReference type="ChEBI" id="CHEBI:58307"/>
        <dbReference type="ChEBI" id="CHEBI:61405"/>
    </reaction>
    <physiologicalReaction direction="left-to-right" evidence="24">
        <dbReference type="Rhea" id="RHEA:47317"/>
    </physiologicalReaction>
</comment>
<evidence type="ECO:0000259" key="30">
    <source>
        <dbReference type="Pfam" id="PF02770"/>
    </source>
</evidence>
<dbReference type="Pfam" id="PF00441">
    <property type="entry name" value="Acyl-CoA_dh_1"/>
    <property type="match status" value="1"/>
</dbReference>
<dbReference type="InterPro" id="IPR037069">
    <property type="entry name" value="AcylCoA_DH/ox_N_sf"/>
</dbReference>
<dbReference type="GO" id="GO:0050660">
    <property type="term" value="F:flavin adenine dinucleotide binding"/>
    <property type="evidence" value="ECO:0007669"/>
    <property type="project" value="InterPro"/>
</dbReference>
<keyword evidence="5" id="KW-0597">Phosphoprotein</keyword>
<evidence type="ECO:0000256" key="5">
    <source>
        <dbReference type="ARBA" id="ARBA00022553"/>
    </source>
</evidence>
<comment type="subunit">
    <text evidence="20">Homodimer. Homodimerizes after import into the mitochondrion.</text>
</comment>
<evidence type="ECO:0000256" key="15">
    <source>
        <dbReference type="ARBA" id="ARBA00023128"/>
    </source>
</evidence>
<feature type="domain" description="ACAD9/ACADV-like C-terminal" evidence="32">
    <location>
        <begin position="530"/>
        <end position="649"/>
    </location>
</feature>
<keyword evidence="34" id="KW-1185">Reference proteome</keyword>
<evidence type="ECO:0000256" key="18">
    <source>
        <dbReference type="ARBA" id="ARBA00040902"/>
    </source>
</evidence>
<dbReference type="Gene3D" id="2.40.110.10">
    <property type="entry name" value="Butyryl-CoA Dehydrogenase, subunit A, domain 2"/>
    <property type="match status" value="1"/>
</dbReference>
<evidence type="ECO:0000256" key="19">
    <source>
        <dbReference type="ARBA" id="ARBA00045422"/>
    </source>
</evidence>
<dbReference type="InterPro" id="IPR049448">
    <property type="entry name" value="ACAD9/ACADV-like_C"/>
</dbReference>
<evidence type="ECO:0000256" key="1">
    <source>
        <dbReference type="ARBA" id="ARBA00001974"/>
    </source>
</evidence>
<dbReference type="EC" id="1.3.8.9" evidence="17"/>
<keyword evidence="8" id="KW-0702">S-nitrosylation</keyword>
<gene>
    <name evidence="33" type="ORF">NDU88_000428</name>
</gene>
<dbReference type="FunFam" id="1.10.540.10:FF:000001">
    <property type="entry name" value="Very long-chain-specific acyl-CoA dehydrogenase, mitochondrial"/>
    <property type="match status" value="1"/>
</dbReference>
<protein>
    <recommendedName>
        <fullName evidence="18">Very long-chain specific acyl-CoA dehydrogenase, mitochondrial</fullName>
        <ecNumber evidence="17">1.3.8.9</ecNumber>
    </recommendedName>
</protein>
<accession>A0AAV7KTF4</accession>
<comment type="catalytic activity">
    <reaction evidence="23">
        <text>tetracosanoyl-CoA + oxidized [electron-transfer flavoprotein] + H(+) = (2E)-tetracosenoyl-CoA + reduced [electron-transfer flavoprotein]</text>
        <dbReference type="Rhea" id="RHEA:47232"/>
        <dbReference type="Rhea" id="RHEA-COMP:10685"/>
        <dbReference type="Rhea" id="RHEA-COMP:10686"/>
        <dbReference type="ChEBI" id="CHEBI:15378"/>
        <dbReference type="ChEBI" id="CHEBI:57692"/>
        <dbReference type="ChEBI" id="CHEBI:58307"/>
        <dbReference type="ChEBI" id="CHEBI:65052"/>
        <dbReference type="ChEBI" id="CHEBI:74693"/>
    </reaction>
    <physiologicalReaction direction="left-to-right" evidence="23">
        <dbReference type="Rhea" id="RHEA:47233"/>
    </physiologicalReaction>
</comment>
<evidence type="ECO:0000256" key="2">
    <source>
        <dbReference type="ARBA" id="ARBA00004637"/>
    </source>
</evidence>
<evidence type="ECO:0000313" key="33">
    <source>
        <dbReference type="EMBL" id="KAJ1080208.1"/>
    </source>
</evidence>
<dbReference type="InterPro" id="IPR036250">
    <property type="entry name" value="AcylCo_DH-like_C"/>
</dbReference>
<feature type="domain" description="Acyl-CoA dehydrogenase/oxidase C-terminal" evidence="29">
    <location>
        <begin position="330"/>
        <end position="476"/>
    </location>
</feature>
<dbReference type="SUPFAM" id="SSF47203">
    <property type="entry name" value="Acyl-CoA dehydrogenase C-terminal domain-like"/>
    <property type="match status" value="2"/>
</dbReference>
<keyword evidence="13 28" id="KW-0560">Oxidoreductase</keyword>
<dbReference type="Gene3D" id="1.10.540.10">
    <property type="entry name" value="Acyl-CoA dehydrogenase/oxidase, N-terminal domain"/>
    <property type="match status" value="1"/>
</dbReference>
<evidence type="ECO:0000256" key="24">
    <source>
        <dbReference type="ARBA" id="ARBA00049038"/>
    </source>
</evidence>
<evidence type="ECO:0000256" key="14">
    <source>
        <dbReference type="ARBA" id="ARBA00023098"/>
    </source>
</evidence>
<keyword evidence="7" id="KW-0999">Mitochondrion inner membrane</keyword>
<dbReference type="GO" id="GO:0017099">
    <property type="term" value="F:very-long-chain fatty acyl-CoA dehydrogenase activity"/>
    <property type="evidence" value="ECO:0007669"/>
    <property type="project" value="UniProtKB-EC"/>
</dbReference>
<evidence type="ECO:0000256" key="21">
    <source>
        <dbReference type="ARBA" id="ARBA00047893"/>
    </source>
</evidence>
<evidence type="ECO:0000259" key="29">
    <source>
        <dbReference type="Pfam" id="PF00441"/>
    </source>
</evidence>
<evidence type="ECO:0000256" key="16">
    <source>
        <dbReference type="ARBA" id="ARBA00023136"/>
    </source>
</evidence>
<evidence type="ECO:0000259" key="32">
    <source>
        <dbReference type="Pfam" id="PF21343"/>
    </source>
</evidence>
<evidence type="ECO:0000256" key="22">
    <source>
        <dbReference type="ARBA" id="ARBA00047916"/>
    </source>
</evidence>
<dbReference type="GO" id="GO:0005743">
    <property type="term" value="C:mitochondrial inner membrane"/>
    <property type="evidence" value="ECO:0007669"/>
    <property type="project" value="UniProtKB-SubCell"/>
</dbReference>
<evidence type="ECO:0000256" key="7">
    <source>
        <dbReference type="ARBA" id="ARBA00022792"/>
    </source>
</evidence>
<keyword evidence="15" id="KW-0496">Mitochondrion</keyword>
<feature type="domain" description="Acyl-CoA oxidase/dehydrogenase middle" evidence="30">
    <location>
        <begin position="216"/>
        <end position="318"/>
    </location>
</feature>
<evidence type="ECO:0000256" key="11">
    <source>
        <dbReference type="ARBA" id="ARBA00022946"/>
    </source>
</evidence>
<organism evidence="33 34">
    <name type="scientific">Pleurodeles waltl</name>
    <name type="common">Iberian ribbed newt</name>
    <dbReference type="NCBI Taxonomy" id="8319"/>
    <lineage>
        <taxon>Eukaryota</taxon>
        <taxon>Metazoa</taxon>
        <taxon>Chordata</taxon>
        <taxon>Craniata</taxon>
        <taxon>Vertebrata</taxon>
        <taxon>Euteleostomi</taxon>
        <taxon>Amphibia</taxon>
        <taxon>Batrachia</taxon>
        <taxon>Caudata</taxon>
        <taxon>Salamandroidea</taxon>
        <taxon>Salamandridae</taxon>
        <taxon>Pleurodelinae</taxon>
        <taxon>Pleurodeles</taxon>
    </lineage>
</organism>
<dbReference type="PANTHER" id="PTHR43884:SF11">
    <property type="entry name" value="VERY LONG-CHAIN SPECIFIC ACYL-COA DEHYDROGENASE, MITOCHONDRIAL"/>
    <property type="match status" value="1"/>
</dbReference>
<dbReference type="InterPro" id="IPR009100">
    <property type="entry name" value="AcylCoA_DH/oxidase_NM_dom_sf"/>
</dbReference>
<comment type="caution">
    <text evidence="33">The sequence shown here is derived from an EMBL/GenBank/DDBJ whole genome shotgun (WGS) entry which is preliminary data.</text>
</comment>
<comment type="catalytic activity">
    <reaction evidence="21">
        <text>dodecanoyl-CoA + oxidized [electron-transfer flavoprotein] + H(+) = (2E)-dodecenoyl-CoA + reduced [electron-transfer flavoprotein]</text>
        <dbReference type="Rhea" id="RHEA:47296"/>
        <dbReference type="Rhea" id="RHEA-COMP:10685"/>
        <dbReference type="Rhea" id="RHEA-COMP:10686"/>
        <dbReference type="ChEBI" id="CHEBI:15378"/>
        <dbReference type="ChEBI" id="CHEBI:57330"/>
        <dbReference type="ChEBI" id="CHEBI:57375"/>
        <dbReference type="ChEBI" id="CHEBI:57692"/>
        <dbReference type="ChEBI" id="CHEBI:58307"/>
    </reaction>
    <physiologicalReaction direction="left-to-right" evidence="21">
        <dbReference type="Rhea" id="RHEA:47297"/>
    </physiologicalReaction>
</comment>
<dbReference type="PROSITE" id="PS00072">
    <property type="entry name" value="ACYL_COA_DH_1"/>
    <property type="match status" value="1"/>
</dbReference>
<evidence type="ECO:0000256" key="20">
    <source>
        <dbReference type="ARBA" id="ARBA00046812"/>
    </source>
</evidence>
<evidence type="ECO:0000313" key="34">
    <source>
        <dbReference type="Proteomes" id="UP001066276"/>
    </source>
</evidence>
<keyword evidence="9 28" id="KW-0274">FAD</keyword>
<dbReference type="Pfam" id="PF21343">
    <property type="entry name" value="ACAD9-ACADV_C"/>
    <property type="match status" value="1"/>
</dbReference>
<dbReference type="GO" id="GO:0000062">
    <property type="term" value="F:fatty-acyl-CoA binding"/>
    <property type="evidence" value="ECO:0007669"/>
    <property type="project" value="TreeGrafter"/>
</dbReference>
<dbReference type="FunFam" id="1.20.140.10:FF:000008">
    <property type="entry name" value="acyl-CoA dehydrogenase family member 9, mitochondrial"/>
    <property type="match status" value="1"/>
</dbReference>
<keyword evidence="12" id="KW-0007">Acetylation</keyword>
<comment type="function">
    <text evidence="19">Very long-chain specific acyl-CoA dehydrogenase is one of the acyl-CoA dehydrogenases that catalyze the first step of mitochondrial fatty acid beta-oxidation, an aerobic process breaking down fatty acids into acetyl-CoA and allowing the production of energy from fats. The first step of fatty acid beta-oxidation consists in the removal of one hydrogen from C-2 and C-3 of the straight-chain fatty acyl-CoA thioester, resulting in the formation of trans-2-enoyl-CoA. Among the different mitochondrial acyl-CoA dehydrogenases, very long-chain specific acyl-CoA dehydrogenase acts specifically on acyl-CoAs with saturated 12 to 24 carbons long primary chains.</text>
</comment>
<dbReference type="InterPro" id="IPR006089">
    <property type="entry name" value="Acyl-CoA_DH_CS"/>
</dbReference>
<comment type="subcellular location">
    <subcellularLocation>
        <location evidence="2">Mitochondrion inner membrane</location>
        <topology evidence="2">Peripheral membrane protein</topology>
    </subcellularLocation>
</comment>
<keyword evidence="14" id="KW-0443">Lipid metabolism</keyword>
<dbReference type="SUPFAM" id="SSF56645">
    <property type="entry name" value="Acyl-CoA dehydrogenase NM domain-like"/>
    <property type="match status" value="1"/>
</dbReference>
<evidence type="ECO:0000259" key="31">
    <source>
        <dbReference type="Pfam" id="PF02771"/>
    </source>
</evidence>
<keyword evidence="11" id="KW-0809">Transit peptide</keyword>
<evidence type="ECO:0000256" key="8">
    <source>
        <dbReference type="ARBA" id="ARBA00022799"/>
    </source>
</evidence>
<evidence type="ECO:0000256" key="13">
    <source>
        <dbReference type="ARBA" id="ARBA00023002"/>
    </source>
</evidence>
<dbReference type="InterPro" id="IPR006091">
    <property type="entry name" value="Acyl-CoA_Oxase/DH_mid-dom"/>
</dbReference>
<evidence type="ECO:0000256" key="25">
    <source>
        <dbReference type="ARBA" id="ARBA00049050"/>
    </source>
</evidence>
<evidence type="ECO:0000256" key="4">
    <source>
        <dbReference type="ARBA" id="ARBA00009347"/>
    </source>
</evidence>
<comment type="pathway">
    <text evidence="3">Lipid metabolism; mitochondrial fatty acid beta-oxidation.</text>
</comment>
<evidence type="ECO:0000256" key="9">
    <source>
        <dbReference type="ARBA" id="ARBA00022827"/>
    </source>
</evidence>
<dbReference type="FunFam" id="2.40.110.10:FF:000006">
    <property type="entry name" value="very long-chain specific acyl-CoA dehydrogenase, mitochondrial"/>
    <property type="match status" value="1"/>
</dbReference>
<comment type="catalytic activity">
    <reaction evidence="25">
        <text>a very-long-chain 2,3-saturated fatty acyl-CoA + oxidized [electron-transfer flavoprotein] + H(+) = a very-long-chain (2E)-enoyl-CoA + reduced [electron-transfer flavoprotein]</text>
        <dbReference type="Rhea" id="RHEA:19181"/>
        <dbReference type="Rhea" id="RHEA-COMP:10685"/>
        <dbReference type="Rhea" id="RHEA-COMP:10686"/>
        <dbReference type="ChEBI" id="CHEBI:15378"/>
        <dbReference type="ChEBI" id="CHEBI:57692"/>
        <dbReference type="ChEBI" id="CHEBI:58307"/>
        <dbReference type="ChEBI" id="CHEBI:83724"/>
        <dbReference type="ChEBI" id="CHEBI:83728"/>
        <dbReference type="EC" id="1.3.8.9"/>
    </reaction>
    <physiologicalReaction direction="left-to-right" evidence="25">
        <dbReference type="Rhea" id="RHEA:19182"/>
    </physiologicalReaction>
</comment>
<dbReference type="PROSITE" id="PS00073">
    <property type="entry name" value="ACYL_COA_DH_2"/>
    <property type="match status" value="1"/>
</dbReference>
<evidence type="ECO:0000256" key="12">
    <source>
        <dbReference type="ARBA" id="ARBA00022990"/>
    </source>
</evidence>
<feature type="domain" description="Acyl-CoA dehydrogenase/oxidase N-terminal" evidence="31">
    <location>
        <begin position="112"/>
        <end position="212"/>
    </location>
</feature>
<dbReference type="Gene3D" id="1.20.140.10">
    <property type="entry name" value="Butyryl-CoA Dehydrogenase, subunit A, domain 3"/>
    <property type="match status" value="2"/>
</dbReference>
<dbReference type="FunFam" id="1.20.140.10:FF:000017">
    <property type="entry name" value="very long-chain specific acyl-CoA dehydrogenase, mitochondrial"/>
    <property type="match status" value="1"/>
</dbReference>
<dbReference type="PANTHER" id="PTHR43884">
    <property type="entry name" value="ACYL-COA DEHYDROGENASE"/>
    <property type="match status" value="1"/>
</dbReference>
<dbReference type="InterPro" id="IPR046373">
    <property type="entry name" value="Acyl-CoA_Oxase/DH_mid-dom_sf"/>
</dbReference>
<evidence type="ECO:0000256" key="23">
    <source>
        <dbReference type="ARBA" id="ARBA00048086"/>
    </source>
</evidence>
<sequence>MQSARMATALSQRAIWIAGVQGLCRTPVIAALRTLGPRCYSAQAAQAVIDKDGIGAASASQTTAEKQPHATESKSFAVSMFKGQMCMEQVFPYPSVLNEEQAQFLAELVGPVSRFFETVNNPAKNDALEMVEDHTMQGLKEMGAFGLQVPSDLGGLGLTNTQYARLVEIVGMHDLGVGITLGAHQSIGFKGILLFGNKQQKEKYLPKLATGETIAAFCLTEPASGSDAASIKTTAVKSECGKYYTMNGGKIWISNGGLAEIFTVFAKTPVKDETTGEIKDKITAFIVERSFGGVTSGPPEKKMGIKASNTAEVHFDNVRVPAENVLGEVGGGFKVAMNILNNGRFGMAAALAGTMKGAIATAADHAANRTQFGSKIQTFGIIQEKLARMAMLHYVTESMAYMVSGNMDTGAKDFQIEAAISKIFGSEAAWTVTDECIQIMGGMGFMKDAGVEKVMRDLRIFRIFEGTNDILRLFVALNGFQNAGNQLKGLQKALKNPLGNAGFLMNEVSKRVKRKAGFSTGLSLKGTVHPELEKSGELTVQAIEQFGGVVETMLMKHGKKIIDEQFVLSRVADSAIDLYAMVVVLSRASRSLSQGHPTAEHEKMLCDTWCIEAYGRIQENLQLLNTDTSQQVFKNMRMISKALVENGGVVSPNPLGF</sequence>
<comment type="similarity">
    <text evidence="4 28">Belongs to the acyl-CoA dehydrogenase family.</text>
</comment>
<evidence type="ECO:0000256" key="26">
    <source>
        <dbReference type="ARBA" id="ARBA00049140"/>
    </source>
</evidence>
<comment type="catalytic activity">
    <reaction evidence="22">
        <text>oxidized [electron-transfer flavoprotein] + hexadecanoyl-CoA + H(+) = (2E)-hexadecenoyl-CoA + reduced [electron-transfer flavoprotein]</text>
        <dbReference type="Rhea" id="RHEA:43448"/>
        <dbReference type="Rhea" id="RHEA-COMP:10685"/>
        <dbReference type="Rhea" id="RHEA-COMP:10686"/>
        <dbReference type="ChEBI" id="CHEBI:15378"/>
        <dbReference type="ChEBI" id="CHEBI:57379"/>
        <dbReference type="ChEBI" id="CHEBI:57692"/>
        <dbReference type="ChEBI" id="CHEBI:58307"/>
        <dbReference type="ChEBI" id="CHEBI:61526"/>
    </reaction>
    <physiologicalReaction direction="left-to-right" evidence="22">
        <dbReference type="Rhea" id="RHEA:43449"/>
    </physiologicalReaction>
</comment>
<evidence type="ECO:0000256" key="28">
    <source>
        <dbReference type="RuleBase" id="RU362125"/>
    </source>
</evidence>